<feature type="site" description="Important for catalysis" evidence="7">
    <location>
        <position position="169"/>
    </location>
</feature>
<sequence>MLTWASSELLMIEFLVEAKKGDKGMAELNPFEIAQKQLDNCIKILKLDDDVREVLRNPMRELHVSIPVRMDNGRTKVFKGFRVQYNDAKGPTKGGIRFHPEETIDTVRALAAWMTWKCSLLDLPLGGGKGGVICNPKELSENELERLSRGYIDQIWQFIGPNKDIPAPDVYTTPQIMAWMMDEYSKITGSNEFGCITGKPVCIGGSCGRDDATARGGMYTIREAAKELDIDLSKATVAIQGYGNAGCNAGFLVRDLFGSKVVAISDSKGGIYNKDGLDLELACSVKKDTRTVTKSPRETTQKISNEELIELDVDVLITAALENVITKKNAPNVKAKIIAELANGPTTPEADEILFKNGVHIIPDFLCNAGGVTVSYFEMVQNIDRYCWDVEDVYKRLDDRMTRAYHTVLDTSKAYNINMRQAAYVVAVNRVVEAMKMRGWIKMA</sequence>
<dbReference type="InterPro" id="IPR033524">
    <property type="entry name" value="Glu/Leu/Phe/Val_DH_AS"/>
</dbReference>
<feature type="binding site" evidence="6">
    <location>
        <position position="375"/>
    </location>
    <ligand>
        <name>substrate</name>
    </ligand>
</feature>
<dbReference type="Gene3D" id="3.40.50.10860">
    <property type="entry name" value="Leucine Dehydrogenase, chain A, domain 1"/>
    <property type="match status" value="1"/>
</dbReference>
<dbReference type="PANTHER" id="PTHR11606">
    <property type="entry name" value="GLUTAMATE DEHYDROGENASE"/>
    <property type="match status" value="1"/>
</dbReference>
<evidence type="ECO:0000256" key="1">
    <source>
        <dbReference type="ARBA" id="ARBA00006382"/>
    </source>
</evidence>
<dbReference type="InterPro" id="IPR006096">
    <property type="entry name" value="Glu/Leu/Phe/Val/Trp_DH_C"/>
</dbReference>
<dbReference type="SMART" id="SM00839">
    <property type="entry name" value="ELFV_dehydrog"/>
    <property type="match status" value="1"/>
</dbReference>
<dbReference type="Pfam" id="PF02812">
    <property type="entry name" value="ELFV_dehydrog_N"/>
    <property type="match status" value="1"/>
</dbReference>
<keyword evidence="6" id="KW-0547">Nucleotide-binding</keyword>
<feature type="binding site" evidence="6">
    <location>
        <position position="244"/>
    </location>
    <ligand>
        <name>NAD(+)</name>
        <dbReference type="ChEBI" id="CHEBI:57540"/>
    </ligand>
</feature>
<keyword evidence="3 4" id="KW-0560">Oxidoreductase</keyword>
<dbReference type="InterPro" id="IPR014362">
    <property type="entry name" value="Glu_DH"/>
</dbReference>
<protein>
    <recommendedName>
        <fullName evidence="4">Glutamate dehydrogenase</fullName>
    </recommendedName>
</protein>
<feature type="domain" description="Glutamate/phenylalanine/leucine/valine/L-tryptophan dehydrogenase C-terminal" evidence="9">
    <location>
        <begin position="206"/>
        <end position="439"/>
    </location>
</feature>
<dbReference type="PANTHER" id="PTHR11606:SF13">
    <property type="entry name" value="GLUTAMATE DEHYDROGENASE 1, MITOCHONDRIAL"/>
    <property type="match status" value="1"/>
</dbReference>
<reference evidence="11" key="1">
    <citation type="journal article" date="2015" name="MBio">
        <title>Genome-resolved metagenomic analysis reveals roles for candidate phyla and other microbial community members in biogeochemical transformations in oil reservoirs.</title>
        <authorList>
            <person name="Hu P."/>
            <person name="Tom L."/>
            <person name="Singh A."/>
            <person name="Thomas B.C."/>
            <person name="Baker B.J."/>
            <person name="Piceno Y.M."/>
            <person name="Andersen G.L."/>
            <person name="Banfield J.F."/>
        </authorList>
    </citation>
    <scope>NUCLEOTIDE SEQUENCE [LARGE SCALE GENOMIC DNA]</scope>
    <source>
        <strain evidence="11">56_747</strain>
    </source>
</reference>
<feature type="binding site" evidence="6">
    <location>
        <position position="117"/>
    </location>
    <ligand>
        <name>substrate</name>
    </ligand>
</feature>
<evidence type="ECO:0000256" key="2">
    <source>
        <dbReference type="ARBA" id="ARBA00011643"/>
    </source>
</evidence>
<dbReference type="EMBL" id="LGFT01000023">
    <property type="protein sequence ID" value="KUK44514.1"/>
    <property type="molecule type" value="Genomic_DNA"/>
</dbReference>
<name>A0A101FUD5_9EURY</name>
<dbReference type="PATRIC" id="fig|301375.6.peg.908"/>
<dbReference type="EMBL" id="LGHB01000030">
    <property type="protein sequence ID" value="KUK95630.1"/>
    <property type="molecule type" value="Genomic_DNA"/>
</dbReference>
<feature type="binding site" evidence="6">
    <location>
        <position position="93"/>
    </location>
    <ligand>
        <name>substrate</name>
    </ligand>
</feature>
<dbReference type="PRINTS" id="PR00082">
    <property type="entry name" value="GLFDHDRGNASE"/>
</dbReference>
<accession>A0A101FUD5</accession>
<evidence type="ECO:0000256" key="5">
    <source>
        <dbReference type="PIRSR" id="PIRSR000185-1"/>
    </source>
</evidence>
<evidence type="ECO:0000313" key="11">
    <source>
        <dbReference type="EMBL" id="KUK95630.1"/>
    </source>
</evidence>
<evidence type="ECO:0000256" key="7">
    <source>
        <dbReference type="PIRSR" id="PIRSR000185-3"/>
    </source>
</evidence>
<dbReference type="InterPro" id="IPR006097">
    <property type="entry name" value="Glu/Leu/Phe/Val/Trp_DH_dimer"/>
</dbReference>
<comment type="caution">
    <text evidence="10">The sequence shown here is derived from an EMBL/GenBank/DDBJ whole genome shotgun (WGS) entry which is preliminary data.</text>
</comment>
<dbReference type="InterPro" id="IPR006095">
    <property type="entry name" value="Glu/Leu/Phe/Val/Trp_DH"/>
</dbReference>
<dbReference type="Proteomes" id="UP000053961">
    <property type="component" value="Unassembled WGS sequence"/>
</dbReference>
<dbReference type="Proteomes" id="UP000057043">
    <property type="component" value="Unassembled WGS sequence"/>
</dbReference>
<evidence type="ECO:0000256" key="8">
    <source>
        <dbReference type="RuleBase" id="RU004417"/>
    </source>
</evidence>
<keyword evidence="6" id="KW-0520">NAD</keyword>
<proteinExistence type="inferred from homology"/>
<dbReference type="InterPro" id="IPR033922">
    <property type="entry name" value="NAD_bind_Glu_DH"/>
</dbReference>
<dbReference type="Gene3D" id="3.40.50.720">
    <property type="entry name" value="NAD(P)-binding Rossmann-like Domain"/>
    <property type="match status" value="1"/>
</dbReference>
<feature type="active site" description="Proton donor" evidence="5">
    <location>
        <position position="129"/>
    </location>
</feature>
<dbReference type="InterPro" id="IPR046346">
    <property type="entry name" value="Aminoacid_DH-like_N_sf"/>
</dbReference>
<dbReference type="PROSITE" id="PS00074">
    <property type="entry name" value="GLFV_DEHYDROGENASE"/>
    <property type="match status" value="1"/>
</dbReference>
<evidence type="ECO:0000259" key="9">
    <source>
        <dbReference type="SMART" id="SM00839"/>
    </source>
</evidence>
<dbReference type="Pfam" id="PF00208">
    <property type="entry name" value="ELFV_dehydrog"/>
    <property type="match status" value="1"/>
</dbReference>
<reference evidence="12 13" key="2">
    <citation type="journal article" date="2015" name="MBio">
        <title>Genome-Resolved Metagenomic Analysis Reveals Roles for Candidate Phyla and Other Microbial Community Members in Biogeochemical Transformations in Oil Reservoirs.</title>
        <authorList>
            <person name="Hu P."/>
            <person name="Tom L."/>
            <person name="Singh A."/>
            <person name="Thomas B.C."/>
            <person name="Baker B.J."/>
            <person name="Piceno Y.M."/>
            <person name="Andersen G.L."/>
            <person name="Banfield J.F."/>
        </authorList>
    </citation>
    <scope>NUCLEOTIDE SEQUENCE [LARGE SCALE GENOMIC DNA]</scope>
    <source>
        <strain evidence="10">57_489</strain>
    </source>
</reference>
<dbReference type="GO" id="GO:0006538">
    <property type="term" value="P:L-glutamate catabolic process"/>
    <property type="evidence" value="ECO:0007669"/>
    <property type="project" value="TreeGrafter"/>
</dbReference>
<feature type="binding site" evidence="6">
    <location>
        <position position="213"/>
    </location>
    <ligand>
        <name>NAD(+)</name>
        <dbReference type="ChEBI" id="CHEBI:57540"/>
    </ligand>
</feature>
<organism evidence="10 13">
    <name type="scientific">Methanothrix harundinacea</name>
    <dbReference type="NCBI Taxonomy" id="301375"/>
    <lineage>
        <taxon>Archaea</taxon>
        <taxon>Methanobacteriati</taxon>
        <taxon>Methanobacteriota</taxon>
        <taxon>Stenosarchaea group</taxon>
        <taxon>Methanomicrobia</taxon>
        <taxon>Methanotrichales</taxon>
        <taxon>Methanotrichaceae</taxon>
        <taxon>Methanothrix</taxon>
    </lineage>
</organism>
<gene>
    <name evidence="10" type="ORF">XD72_1122</name>
    <name evidence="11" type="ORF">XE07_1706</name>
</gene>
<evidence type="ECO:0000256" key="4">
    <source>
        <dbReference type="PIRNR" id="PIRNR000185"/>
    </source>
</evidence>
<evidence type="ECO:0000256" key="6">
    <source>
        <dbReference type="PIRSR" id="PIRSR000185-2"/>
    </source>
</evidence>
<evidence type="ECO:0000256" key="3">
    <source>
        <dbReference type="ARBA" id="ARBA00023002"/>
    </source>
</evidence>
<evidence type="ECO:0000313" key="10">
    <source>
        <dbReference type="EMBL" id="KUK44514.1"/>
    </source>
</evidence>
<dbReference type="CDD" id="cd01076">
    <property type="entry name" value="NAD_bind_1_Glu_DH"/>
    <property type="match status" value="1"/>
</dbReference>
<dbReference type="GO" id="GO:0004352">
    <property type="term" value="F:glutamate dehydrogenase (NAD+) activity"/>
    <property type="evidence" value="ECO:0007669"/>
    <property type="project" value="TreeGrafter"/>
</dbReference>
<evidence type="ECO:0000313" key="12">
    <source>
        <dbReference type="Proteomes" id="UP000053961"/>
    </source>
</evidence>
<evidence type="ECO:0000313" key="13">
    <source>
        <dbReference type="Proteomes" id="UP000057043"/>
    </source>
</evidence>
<dbReference type="SUPFAM" id="SSF51735">
    <property type="entry name" value="NAD(P)-binding Rossmann-fold domains"/>
    <property type="match status" value="1"/>
</dbReference>
<dbReference type="FunFam" id="3.40.50.10860:FF:000003">
    <property type="entry name" value="Glutamate dehydrogenase"/>
    <property type="match status" value="1"/>
</dbReference>
<dbReference type="SUPFAM" id="SSF53223">
    <property type="entry name" value="Aminoacid dehydrogenase-like, N-terminal domain"/>
    <property type="match status" value="1"/>
</dbReference>
<dbReference type="GO" id="GO:0000166">
    <property type="term" value="F:nucleotide binding"/>
    <property type="evidence" value="ECO:0007669"/>
    <property type="project" value="UniProtKB-KW"/>
</dbReference>
<dbReference type="PIRSF" id="PIRSF000185">
    <property type="entry name" value="Glu_DH"/>
    <property type="match status" value="1"/>
</dbReference>
<comment type="similarity">
    <text evidence="1 4 8">Belongs to the Glu/Leu/Phe/Val dehydrogenases family.</text>
</comment>
<dbReference type="AlphaFoldDB" id="A0A101FUD5"/>
<dbReference type="InterPro" id="IPR036291">
    <property type="entry name" value="NAD(P)-bd_dom_sf"/>
</dbReference>
<comment type="subunit">
    <text evidence="2">Homohexamer.</text>
</comment>